<dbReference type="Proteomes" id="UP000321026">
    <property type="component" value="Unassembled WGS sequence"/>
</dbReference>
<evidence type="ECO:0000313" key="1">
    <source>
        <dbReference type="EMBL" id="TXG78285.1"/>
    </source>
</evidence>
<accession>A0A5C7J9S0</accession>
<proteinExistence type="predicted"/>
<dbReference type="EMBL" id="SSDS01000022">
    <property type="protein sequence ID" value="TXG78285.1"/>
    <property type="molecule type" value="Genomic_DNA"/>
</dbReference>
<organism evidence="1 2">
    <name type="scientific">Candidatus Dojkabacteria bacterium</name>
    <dbReference type="NCBI Taxonomy" id="2099670"/>
    <lineage>
        <taxon>Bacteria</taxon>
        <taxon>Candidatus Dojkabacteria</taxon>
    </lineage>
</organism>
<dbReference type="AlphaFoldDB" id="A0A5C7J9S0"/>
<sequence>MDSKDLIDEFKNLFERRKNFYFFHEGYEVDSKYSELNNDQKQWLMKHNYKCIQQEGGGEGGTGDCEVIFMLDNKYFKCTYSYSSYDRYYWECFLSSMREVTPKTVEVVIYD</sequence>
<name>A0A5C7J9S0_9BACT</name>
<evidence type="ECO:0000313" key="2">
    <source>
        <dbReference type="Proteomes" id="UP000321026"/>
    </source>
</evidence>
<reference evidence="1 2" key="1">
    <citation type="submission" date="2018-09" db="EMBL/GenBank/DDBJ databases">
        <title>Metagenome Assembled Genomes from an Advanced Water Purification Facility.</title>
        <authorList>
            <person name="Stamps B.W."/>
            <person name="Spear J.R."/>
        </authorList>
    </citation>
    <scope>NUCLEOTIDE SEQUENCE [LARGE SCALE GENOMIC DNA]</scope>
    <source>
        <strain evidence="1">Bin_63_2</strain>
    </source>
</reference>
<comment type="caution">
    <text evidence="1">The sequence shown here is derived from an EMBL/GenBank/DDBJ whole genome shotgun (WGS) entry which is preliminary data.</text>
</comment>
<gene>
    <name evidence="1" type="ORF">E6Q11_01425</name>
</gene>
<protein>
    <submittedName>
        <fullName evidence="1">Uncharacterized protein</fullName>
    </submittedName>
</protein>